<reference evidence="1 2" key="1">
    <citation type="submission" date="2014-05" db="EMBL/GenBank/DDBJ databases">
        <authorList>
            <person name="Rizzardi K."/>
            <person name="Winiecka-Krusnell J."/>
            <person name="Ramliden M."/>
            <person name="Alm E."/>
            <person name="Andersson S."/>
            <person name="Byfors S."/>
        </authorList>
    </citation>
    <scope>NUCLEOTIDE SEQUENCE [LARGE SCALE GENOMIC DNA]</scope>
    <source>
        <strain evidence="1 2">LEGN</strain>
    </source>
</reference>
<keyword evidence="2" id="KW-1185">Reference proteome</keyword>
<evidence type="ECO:0000313" key="1">
    <source>
        <dbReference type="EMBL" id="KGP63877.1"/>
    </source>
</evidence>
<accession>A0A0A2ST33</accession>
<organism evidence="1 2">
    <name type="scientific">Legionella norrlandica</name>
    <dbReference type="NCBI Taxonomy" id="1498499"/>
    <lineage>
        <taxon>Bacteria</taxon>
        <taxon>Pseudomonadati</taxon>
        <taxon>Pseudomonadota</taxon>
        <taxon>Gammaproteobacteria</taxon>
        <taxon>Legionellales</taxon>
        <taxon>Legionellaceae</taxon>
        <taxon>Legionella</taxon>
    </lineage>
</organism>
<dbReference type="EMBL" id="JNCF01000008">
    <property type="protein sequence ID" value="KGP63877.1"/>
    <property type="molecule type" value="Genomic_DNA"/>
</dbReference>
<dbReference type="STRING" id="1498499.EP47_06980"/>
<evidence type="ECO:0000313" key="2">
    <source>
        <dbReference type="Proteomes" id="UP000054422"/>
    </source>
</evidence>
<dbReference type="Proteomes" id="UP000054422">
    <property type="component" value="Unassembled WGS sequence"/>
</dbReference>
<comment type="caution">
    <text evidence="1">The sequence shown here is derived from an EMBL/GenBank/DDBJ whole genome shotgun (WGS) entry which is preliminary data.</text>
</comment>
<gene>
    <name evidence="1" type="ORF">EP47_06980</name>
</gene>
<name>A0A0A2ST33_9GAMM</name>
<protein>
    <submittedName>
        <fullName evidence="1">Uncharacterized protein</fullName>
    </submittedName>
</protein>
<dbReference type="RefSeq" id="WP_035887615.1">
    <property type="nucleotide sequence ID" value="NZ_JNCF01000008.1"/>
</dbReference>
<proteinExistence type="predicted"/>
<dbReference type="AlphaFoldDB" id="A0A0A2ST33"/>
<sequence length="203" mass="23668">MLEFSEFQQNALKLTDRLRKRCAPSVGCCSFFSVFVSNSAAIEDAYTIKLVADSLNNENDKKLLNYLRSTAKYPIVTHKDVKEFKEKVLAGIYLMVWSHYHSTVSNFMNRSMIELIQRDLQINSPRDMKDTLFDSSLAALSQYCSFAYQNRNERIYANLMQRLGKTIQADIHTVRFSRENHETSFYDVCKEIMCTLGLHNRFR</sequence>